<reference evidence="1 2" key="1">
    <citation type="submission" date="2019-07" db="EMBL/GenBank/DDBJ databases">
        <title>Draft genome sequences of 15 bacterial species constituting the stable defined intestinal microbiota of the GM15 gnotobiotic mouse model.</title>
        <authorList>
            <person name="Elie C."/>
            <person name="Mathieu A."/>
            <person name="Saliou A."/>
            <person name="Darnaud M."/>
            <person name="Leulier F."/>
            <person name="Tamellini A."/>
        </authorList>
    </citation>
    <scope>NUCLEOTIDE SEQUENCE [LARGE SCALE GENOMIC DNA]</scope>
    <source>
        <strain evidence="2">ASF 502</strain>
    </source>
</reference>
<dbReference type="Proteomes" id="UP000474104">
    <property type="component" value="Unassembled WGS sequence"/>
</dbReference>
<dbReference type="RefSeq" id="WP_157404342.1">
    <property type="nucleotide sequence ID" value="NZ_VIRB01000062.1"/>
</dbReference>
<sequence>MLYLIDINTRETQMFFVPNEVSGAGIASVEFLDEDTLFYFNFDKPDAEEGKRKSVFEIYGLSPEERQDLEITGNVEWGRWR</sequence>
<accession>A0A9X5CAI2</accession>
<evidence type="ECO:0000313" key="2">
    <source>
        <dbReference type="Proteomes" id="UP000474104"/>
    </source>
</evidence>
<evidence type="ECO:0000313" key="1">
    <source>
        <dbReference type="EMBL" id="NDO69132.1"/>
    </source>
</evidence>
<organism evidence="1 2">
    <name type="scientific">Schaedlerella arabinosiphila</name>
    <dbReference type="NCBI Taxonomy" id="2044587"/>
    <lineage>
        <taxon>Bacteria</taxon>
        <taxon>Bacillati</taxon>
        <taxon>Bacillota</taxon>
        <taxon>Clostridia</taxon>
        <taxon>Lachnospirales</taxon>
        <taxon>Lachnospiraceae</taxon>
        <taxon>Schaedlerella</taxon>
    </lineage>
</organism>
<comment type="caution">
    <text evidence="1">The sequence shown here is derived from an EMBL/GenBank/DDBJ whole genome shotgun (WGS) entry which is preliminary data.</text>
</comment>
<dbReference type="AlphaFoldDB" id="A0A9X5CAI2"/>
<protein>
    <submittedName>
        <fullName evidence="1">Uncharacterized protein</fullName>
    </submittedName>
</protein>
<gene>
    <name evidence="1" type="ORF">FMM80_10725</name>
</gene>
<dbReference type="EMBL" id="VIRB01000062">
    <property type="protein sequence ID" value="NDO69132.1"/>
    <property type="molecule type" value="Genomic_DNA"/>
</dbReference>
<proteinExistence type="predicted"/>
<name>A0A9X5CAI2_9FIRM</name>